<dbReference type="RefSeq" id="WP_202751341.1">
    <property type="nucleotide sequence ID" value="NZ_JAESWC010000024.1"/>
</dbReference>
<feature type="chain" id="PRO_5046817194" evidence="2">
    <location>
        <begin position="26"/>
        <end position="280"/>
    </location>
</feature>
<evidence type="ECO:0000259" key="3">
    <source>
        <dbReference type="SMART" id="SM00062"/>
    </source>
</evidence>
<keyword evidence="5" id="KW-1185">Reference proteome</keyword>
<keyword evidence="1 2" id="KW-0732">Signal</keyword>
<dbReference type="EMBL" id="JAESWC010000024">
    <property type="protein sequence ID" value="MBL4938578.1"/>
    <property type="molecule type" value="Genomic_DNA"/>
</dbReference>
<evidence type="ECO:0000313" key="5">
    <source>
        <dbReference type="Proteomes" id="UP000632377"/>
    </source>
</evidence>
<proteinExistence type="predicted"/>
<evidence type="ECO:0000256" key="1">
    <source>
        <dbReference type="ARBA" id="ARBA00022729"/>
    </source>
</evidence>
<organism evidence="4 5">
    <name type="scientific">Clostridium rhizosphaerae</name>
    <dbReference type="NCBI Taxonomy" id="2803861"/>
    <lineage>
        <taxon>Bacteria</taxon>
        <taxon>Bacillati</taxon>
        <taxon>Bacillota</taxon>
        <taxon>Clostridia</taxon>
        <taxon>Eubacteriales</taxon>
        <taxon>Clostridiaceae</taxon>
        <taxon>Clostridium</taxon>
    </lineage>
</organism>
<reference evidence="4 5" key="1">
    <citation type="submission" date="2021-01" db="EMBL/GenBank/DDBJ databases">
        <title>Genome public.</title>
        <authorList>
            <person name="Liu C."/>
            <person name="Sun Q."/>
        </authorList>
    </citation>
    <scope>NUCLEOTIDE SEQUENCE [LARGE SCALE GENOMIC DNA]</scope>
    <source>
        <strain evidence="4 5">YIM B02515</strain>
    </source>
</reference>
<dbReference type="InterPro" id="IPR001638">
    <property type="entry name" value="Solute-binding_3/MltF_N"/>
</dbReference>
<dbReference type="Proteomes" id="UP000632377">
    <property type="component" value="Unassembled WGS sequence"/>
</dbReference>
<dbReference type="Gene3D" id="3.40.190.10">
    <property type="entry name" value="Periplasmic binding protein-like II"/>
    <property type="match status" value="2"/>
</dbReference>
<dbReference type="SMART" id="SM00062">
    <property type="entry name" value="PBPb"/>
    <property type="match status" value="1"/>
</dbReference>
<accession>A0ABS1TGQ6</accession>
<evidence type="ECO:0000313" key="4">
    <source>
        <dbReference type="EMBL" id="MBL4938578.1"/>
    </source>
</evidence>
<feature type="signal peptide" evidence="2">
    <location>
        <begin position="1"/>
        <end position="25"/>
    </location>
</feature>
<gene>
    <name evidence="4" type="ORF">JK636_23010</name>
</gene>
<evidence type="ECO:0000256" key="2">
    <source>
        <dbReference type="SAM" id="SignalP"/>
    </source>
</evidence>
<comment type="caution">
    <text evidence="4">The sequence shown here is derived from an EMBL/GenBank/DDBJ whole genome shotgun (WGS) entry which is preliminary data.</text>
</comment>
<protein>
    <submittedName>
        <fullName evidence="4">Transporter substrate-binding domain-containing protein</fullName>
    </submittedName>
</protein>
<sequence>MFNKKFKKLLSVLILVLIIMLPGCAKKVDTSIKVKAQPETQLTEVDKIKKAGKIVLGTSADWPPSEFHKEINGKDTIIGSDISIAQEIAKDLGVELEIKDMKFDGLLPALQSGNIDFVLSGMAPTEERKQNVDFSKIYNKGDQGIIIKTGDKNKFKTLNDLKAQKIGVQKGSIQVKMAQKQIAEPNLKELGSVSDLVLSLKTNKVDAVLCGIEVAKAYASKNPDITVMDVKLQSDVEGTAVALKKGSPVLLDAINKTIDRLLASKEIDKFISDAQTLAEQ</sequence>
<feature type="domain" description="Solute-binding protein family 3/N-terminal" evidence="3">
    <location>
        <begin position="53"/>
        <end position="274"/>
    </location>
</feature>
<name>A0ABS1TGQ6_9CLOT</name>
<dbReference type="Pfam" id="PF00497">
    <property type="entry name" value="SBP_bac_3"/>
    <property type="match status" value="1"/>
</dbReference>
<dbReference type="PANTHER" id="PTHR35936">
    <property type="entry name" value="MEMBRANE-BOUND LYTIC MUREIN TRANSGLYCOSYLASE F"/>
    <property type="match status" value="1"/>
</dbReference>
<dbReference type="PANTHER" id="PTHR35936:SF17">
    <property type="entry name" value="ARGININE-BINDING EXTRACELLULAR PROTEIN ARTP"/>
    <property type="match status" value="1"/>
</dbReference>
<dbReference type="SUPFAM" id="SSF53850">
    <property type="entry name" value="Periplasmic binding protein-like II"/>
    <property type="match status" value="1"/>
</dbReference>